<dbReference type="EMBL" id="REGN01000969">
    <property type="protein sequence ID" value="RNA37830.1"/>
    <property type="molecule type" value="Genomic_DNA"/>
</dbReference>
<accession>A0A3M7SQE4</accession>
<feature type="domain" description="RRM" evidence="4">
    <location>
        <begin position="114"/>
        <end position="195"/>
    </location>
</feature>
<dbReference type="AlphaFoldDB" id="A0A3M7SQE4"/>
<dbReference type="InterPro" id="IPR012677">
    <property type="entry name" value="Nucleotide-bd_a/b_plait_sf"/>
</dbReference>
<dbReference type="InterPro" id="IPR035979">
    <property type="entry name" value="RBD_domain_sf"/>
</dbReference>
<proteinExistence type="predicted"/>
<dbReference type="GO" id="GO:0009967">
    <property type="term" value="P:positive regulation of signal transduction"/>
    <property type="evidence" value="ECO:0007669"/>
    <property type="project" value="UniProtKB-ARBA"/>
</dbReference>
<sequence>MSVNVKIDTSGGSSQAHLKSGQNTFNPCNLIVNYLPQSVKEHDFNRIFSNIGPLKSCKLMYDRNTGYSFGYGFVEYANEQDAKTAIETLNGFQIEHKRLKVAYARPNCEETKNTNLYIRNIPAGYDEQQLADLFAKHGQVVQVRILRDQNTAYSRRIGFVIMATKQMAQTAIQNLDNTLAPNGGTEPIFVKYADEDGTKKRQLPAAPQFQNGRNNHNFSFQNQFQQQAANFNMMPGINLGKMKTNRSSGHQNRYNPIGGTNSPINSLMSGGNGSSASGFNAWNMPMNPMQQQGYSNFASQNSLVPQFESLIGGGSGGGGGNSANMVNTPGFPHPNMHMHPSMQQQQHGSNFVNSSRASLLDSVNMDSKLGTSTIYVYGIGAHATEADLFSLFSNCGRIQRVNVIKNPKTGQSKGFGFVVFETFDEANFAVHSMNGFNFNNRSLQVSFKSNEINRINFVSSSPGRDASVVRKFFHKLKS</sequence>
<evidence type="ECO:0000259" key="4">
    <source>
        <dbReference type="PROSITE" id="PS50102"/>
    </source>
</evidence>
<dbReference type="SUPFAM" id="SSF54928">
    <property type="entry name" value="RNA-binding domain, RBD"/>
    <property type="match status" value="2"/>
</dbReference>
<organism evidence="5 6">
    <name type="scientific">Brachionus plicatilis</name>
    <name type="common">Marine rotifer</name>
    <name type="synonym">Brachionus muelleri</name>
    <dbReference type="NCBI Taxonomy" id="10195"/>
    <lineage>
        <taxon>Eukaryota</taxon>
        <taxon>Metazoa</taxon>
        <taxon>Spiralia</taxon>
        <taxon>Gnathifera</taxon>
        <taxon>Rotifera</taxon>
        <taxon>Eurotatoria</taxon>
        <taxon>Monogononta</taxon>
        <taxon>Pseudotrocha</taxon>
        <taxon>Ploima</taxon>
        <taxon>Brachionidae</taxon>
        <taxon>Brachionus</taxon>
    </lineage>
</organism>
<dbReference type="Pfam" id="PF00076">
    <property type="entry name" value="RRM_1"/>
    <property type="match status" value="3"/>
</dbReference>
<evidence type="ECO:0000256" key="2">
    <source>
        <dbReference type="ARBA" id="ARBA00022884"/>
    </source>
</evidence>
<dbReference type="SMART" id="SM00360">
    <property type="entry name" value="RRM"/>
    <property type="match status" value="3"/>
</dbReference>
<name>A0A3M7SQE4_BRAPC</name>
<dbReference type="Gene3D" id="3.30.70.330">
    <property type="match status" value="3"/>
</dbReference>
<dbReference type="InterPro" id="IPR002343">
    <property type="entry name" value="Hud_Sxl_RNA"/>
</dbReference>
<dbReference type="GO" id="GO:0005737">
    <property type="term" value="C:cytoplasm"/>
    <property type="evidence" value="ECO:0007669"/>
    <property type="project" value="UniProtKB-ARBA"/>
</dbReference>
<keyword evidence="2 3" id="KW-0694">RNA-binding</keyword>
<evidence type="ECO:0000256" key="3">
    <source>
        <dbReference type="PROSITE-ProRule" id="PRU00176"/>
    </source>
</evidence>
<feature type="domain" description="RRM" evidence="4">
    <location>
        <begin position="28"/>
        <end position="106"/>
    </location>
</feature>
<dbReference type="OrthoDB" id="266020at2759"/>
<reference evidence="5 6" key="1">
    <citation type="journal article" date="2018" name="Sci. Rep.">
        <title>Genomic signatures of local adaptation to the degree of environmental predictability in rotifers.</title>
        <authorList>
            <person name="Franch-Gras L."/>
            <person name="Hahn C."/>
            <person name="Garcia-Roger E.M."/>
            <person name="Carmona M.J."/>
            <person name="Serra M."/>
            <person name="Gomez A."/>
        </authorList>
    </citation>
    <scope>NUCLEOTIDE SEQUENCE [LARGE SCALE GENOMIC DNA]</scope>
    <source>
        <strain evidence="5">HYR1</strain>
    </source>
</reference>
<keyword evidence="1" id="KW-0677">Repeat</keyword>
<dbReference type="GO" id="GO:0010629">
    <property type="term" value="P:negative regulation of gene expression"/>
    <property type="evidence" value="ECO:0007669"/>
    <property type="project" value="UniProtKB-ARBA"/>
</dbReference>
<dbReference type="STRING" id="10195.A0A3M7SQE4"/>
<evidence type="ECO:0000256" key="1">
    <source>
        <dbReference type="ARBA" id="ARBA00022737"/>
    </source>
</evidence>
<dbReference type="PRINTS" id="PR00961">
    <property type="entry name" value="HUDSXLRNA"/>
</dbReference>
<evidence type="ECO:0000313" key="6">
    <source>
        <dbReference type="Proteomes" id="UP000276133"/>
    </source>
</evidence>
<protein>
    <submittedName>
        <fullName evidence="5">Sex-lethal-like protein</fullName>
    </submittedName>
</protein>
<gene>
    <name evidence="5" type="ORF">BpHYR1_037390</name>
</gene>
<dbReference type="GO" id="GO:1990904">
    <property type="term" value="C:ribonucleoprotein complex"/>
    <property type="evidence" value="ECO:0007669"/>
    <property type="project" value="InterPro"/>
</dbReference>
<dbReference type="FunFam" id="3.30.70.330:FF:000383">
    <property type="entry name" value="Sex lethal, isoform D"/>
    <property type="match status" value="1"/>
</dbReference>
<keyword evidence="6" id="KW-1185">Reference proteome</keyword>
<comment type="caution">
    <text evidence="5">The sequence shown here is derived from an EMBL/GenBank/DDBJ whole genome shotgun (WGS) entry which is preliminary data.</text>
</comment>
<dbReference type="PANTHER" id="PTHR15241:SF304">
    <property type="entry name" value="RRM DOMAIN-CONTAINING PROTEIN"/>
    <property type="match status" value="1"/>
</dbReference>
<evidence type="ECO:0000313" key="5">
    <source>
        <dbReference type="EMBL" id="RNA37830.1"/>
    </source>
</evidence>
<dbReference type="GO" id="GO:0003729">
    <property type="term" value="F:mRNA binding"/>
    <property type="evidence" value="ECO:0007669"/>
    <property type="project" value="UniProtKB-ARBA"/>
</dbReference>
<dbReference type="PANTHER" id="PTHR15241">
    <property type="entry name" value="TRANSFORMER-2-RELATED"/>
    <property type="match status" value="1"/>
</dbReference>
<feature type="domain" description="RRM" evidence="4">
    <location>
        <begin position="372"/>
        <end position="450"/>
    </location>
</feature>
<dbReference type="PROSITE" id="PS50102">
    <property type="entry name" value="RRM"/>
    <property type="match status" value="3"/>
</dbReference>
<dbReference type="InterPro" id="IPR000504">
    <property type="entry name" value="RRM_dom"/>
</dbReference>
<dbReference type="Proteomes" id="UP000276133">
    <property type="component" value="Unassembled WGS sequence"/>
</dbReference>